<feature type="domain" description="EamA" evidence="7">
    <location>
        <begin position="161"/>
        <end position="299"/>
    </location>
</feature>
<proteinExistence type="inferred from homology"/>
<feature type="transmembrane region" description="Helical" evidence="6">
    <location>
        <begin position="16"/>
        <end position="37"/>
    </location>
</feature>
<feature type="transmembrane region" description="Helical" evidence="6">
    <location>
        <begin position="230"/>
        <end position="249"/>
    </location>
</feature>
<evidence type="ECO:0000313" key="8">
    <source>
        <dbReference type="EMBL" id="TDK38894.1"/>
    </source>
</evidence>
<accession>A0A4R5UMG4</accession>
<feature type="transmembrane region" description="Helical" evidence="6">
    <location>
        <begin position="109"/>
        <end position="128"/>
    </location>
</feature>
<evidence type="ECO:0000259" key="7">
    <source>
        <dbReference type="Pfam" id="PF00892"/>
    </source>
</evidence>
<keyword evidence="5 6" id="KW-0472">Membrane</keyword>
<evidence type="ECO:0000256" key="6">
    <source>
        <dbReference type="SAM" id="Phobius"/>
    </source>
</evidence>
<dbReference type="EMBL" id="SMTL01000001">
    <property type="protein sequence ID" value="TDK38894.1"/>
    <property type="molecule type" value="Genomic_DNA"/>
</dbReference>
<evidence type="ECO:0000256" key="5">
    <source>
        <dbReference type="ARBA" id="ARBA00023136"/>
    </source>
</evidence>
<comment type="similarity">
    <text evidence="2">Belongs to the drug/metabolite transporter (DMT) superfamily. 10 TMS drug/metabolite exporter (DME) (TC 2.A.7.3) family.</text>
</comment>
<feature type="domain" description="EamA" evidence="7">
    <location>
        <begin position="19"/>
        <end position="151"/>
    </location>
</feature>
<dbReference type="InterPro" id="IPR037185">
    <property type="entry name" value="EmrE-like"/>
</dbReference>
<dbReference type="SUPFAM" id="SSF103481">
    <property type="entry name" value="Multidrug resistance efflux transporter EmrE"/>
    <property type="match status" value="2"/>
</dbReference>
<dbReference type="AlphaFoldDB" id="A0A4R5UMG4"/>
<keyword evidence="9" id="KW-1185">Reference proteome</keyword>
<feature type="transmembrane region" description="Helical" evidence="6">
    <location>
        <begin position="195"/>
        <end position="218"/>
    </location>
</feature>
<feature type="transmembrane region" description="Helical" evidence="6">
    <location>
        <begin position="282"/>
        <end position="300"/>
    </location>
</feature>
<name>A0A4R5UMG4_9HYPH</name>
<evidence type="ECO:0000256" key="2">
    <source>
        <dbReference type="ARBA" id="ARBA00009853"/>
    </source>
</evidence>
<reference evidence="8 9" key="1">
    <citation type="submission" date="2019-03" db="EMBL/GenBank/DDBJ databases">
        <title>Rhizobium sp. nov., an bacterium isolated from biocrust in Mu Us Desert.</title>
        <authorList>
            <person name="Lixiong L."/>
        </authorList>
    </citation>
    <scope>NUCLEOTIDE SEQUENCE [LARGE SCALE GENOMIC DNA]</scope>
    <source>
        <strain evidence="8 9">SPY-1</strain>
    </source>
</reference>
<evidence type="ECO:0000256" key="1">
    <source>
        <dbReference type="ARBA" id="ARBA00004141"/>
    </source>
</evidence>
<dbReference type="Gene3D" id="1.10.3730.20">
    <property type="match status" value="1"/>
</dbReference>
<protein>
    <submittedName>
        <fullName evidence="8">EamA/RhaT family transporter</fullName>
    </submittedName>
</protein>
<evidence type="ECO:0000313" key="9">
    <source>
        <dbReference type="Proteomes" id="UP000295238"/>
    </source>
</evidence>
<evidence type="ECO:0000256" key="3">
    <source>
        <dbReference type="ARBA" id="ARBA00022692"/>
    </source>
</evidence>
<feature type="transmembrane region" description="Helical" evidence="6">
    <location>
        <begin position="49"/>
        <end position="67"/>
    </location>
</feature>
<feature type="transmembrane region" description="Helical" evidence="6">
    <location>
        <begin position="79"/>
        <end position="103"/>
    </location>
</feature>
<dbReference type="RefSeq" id="WP_133314342.1">
    <property type="nucleotide sequence ID" value="NZ_SMTL01000001.1"/>
</dbReference>
<dbReference type="GO" id="GO:0016020">
    <property type="term" value="C:membrane"/>
    <property type="evidence" value="ECO:0007669"/>
    <property type="project" value="UniProtKB-SubCell"/>
</dbReference>
<keyword evidence="4 6" id="KW-1133">Transmembrane helix</keyword>
<dbReference type="OrthoDB" id="9815809at2"/>
<dbReference type="PANTHER" id="PTHR22911:SF6">
    <property type="entry name" value="SOLUTE CARRIER FAMILY 35 MEMBER G1"/>
    <property type="match status" value="1"/>
</dbReference>
<keyword evidence="3 6" id="KW-0812">Transmembrane</keyword>
<comment type="caution">
    <text evidence="8">The sequence shown here is derived from an EMBL/GenBank/DDBJ whole genome shotgun (WGS) entry which is preliminary data.</text>
</comment>
<dbReference type="PANTHER" id="PTHR22911">
    <property type="entry name" value="ACYL-MALONYL CONDENSING ENZYME-RELATED"/>
    <property type="match status" value="1"/>
</dbReference>
<gene>
    <name evidence="8" type="ORF">E2F50_01765</name>
</gene>
<dbReference type="InterPro" id="IPR000620">
    <property type="entry name" value="EamA_dom"/>
</dbReference>
<feature type="transmembrane region" description="Helical" evidence="6">
    <location>
        <begin position="256"/>
        <end position="276"/>
    </location>
</feature>
<comment type="subcellular location">
    <subcellularLocation>
        <location evidence="1">Membrane</location>
        <topology evidence="1">Multi-pass membrane protein</topology>
    </subcellularLocation>
</comment>
<dbReference type="Proteomes" id="UP000295238">
    <property type="component" value="Unassembled WGS sequence"/>
</dbReference>
<feature type="transmembrane region" description="Helical" evidence="6">
    <location>
        <begin position="161"/>
        <end position="183"/>
    </location>
</feature>
<organism evidence="8 9">
    <name type="scientific">Rhizobium deserti</name>
    <dbReference type="NCBI Taxonomy" id="2547961"/>
    <lineage>
        <taxon>Bacteria</taxon>
        <taxon>Pseudomonadati</taxon>
        <taxon>Pseudomonadota</taxon>
        <taxon>Alphaproteobacteria</taxon>
        <taxon>Hyphomicrobiales</taxon>
        <taxon>Rhizobiaceae</taxon>
        <taxon>Rhizobium/Agrobacterium group</taxon>
        <taxon>Rhizobium</taxon>
    </lineage>
</organism>
<sequence>MNSSTARLTPASSPPAVMTGLGLMIVAMLLAPLIDIFSKLATDTASPTLITAARFMFQALCMLPIVLRNRSWLKFSWRLSFYHAIRAAVITLSMVCFVATLAVMEVADAVAIFFVEPIILTVLSSIFLKETIGWRRYTACAVGFAGALIVVRPSFQEIGWVALLPIVTAFCVAIFALMTRALAHREDPWSMQFQMALWGMPICAILLLVGHLTGIGFLLPSVPDGLTFTWLAGVGVFAALSGILAVYAYRAAPASVVAPLQYFEIVSATLFGWLVFGDFPDPVKWLGISIIIGSGLFIIWRERRVASQKPVTSSAETSVTP</sequence>
<evidence type="ECO:0000256" key="4">
    <source>
        <dbReference type="ARBA" id="ARBA00022989"/>
    </source>
</evidence>
<feature type="transmembrane region" description="Helical" evidence="6">
    <location>
        <begin position="137"/>
        <end position="155"/>
    </location>
</feature>
<dbReference type="Pfam" id="PF00892">
    <property type="entry name" value="EamA"/>
    <property type="match status" value="2"/>
</dbReference>